<dbReference type="EMBL" id="FNNZ01000007">
    <property type="protein sequence ID" value="SDW70360.1"/>
    <property type="molecule type" value="Genomic_DNA"/>
</dbReference>
<name>A0A1H2VQ01_THIRO</name>
<evidence type="ECO:0000313" key="1">
    <source>
        <dbReference type="EMBL" id="SDW70360.1"/>
    </source>
</evidence>
<dbReference type="Proteomes" id="UP000198816">
    <property type="component" value="Unassembled WGS sequence"/>
</dbReference>
<protein>
    <submittedName>
        <fullName evidence="1">Uncharacterized protein</fullName>
    </submittedName>
</protein>
<organism evidence="1 2">
    <name type="scientific">Thiocapsa roseopersicina</name>
    <dbReference type="NCBI Taxonomy" id="1058"/>
    <lineage>
        <taxon>Bacteria</taxon>
        <taxon>Pseudomonadati</taxon>
        <taxon>Pseudomonadota</taxon>
        <taxon>Gammaproteobacteria</taxon>
        <taxon>Chromatiales</taxon>
        <taxon>Chromatiaceae</taxon>
        <taxon>Thiocapsa</taxon>
    </lineage>
</organism>
<sequence>MHPKGCVAFCLSELFFRVYRVLACGGDYNMRSLLIANESNRLFR</sequence>
<evidence type="ECO:0000313" key="2">
    <source>
        <dbReference type="Proteomes" id="UP000198816"/>
    </source>
</evidence>
<gene>
    <name evidence="1" type="ORF">SAMN05421783_107118</name>
</gene>
<reference evidence="2" key="1">
    <citation type="submission" date="2016-10" db="EMBL/GenBank/DDBJ databases">
        <authorList>
            <person name="Varghese N."/>
            <person name="Submissions S."/>
        </authorList>
    </citation>
    <scope>NUCLEOTIDE SEQUENCE [LARGE SCALE GENOMIC DNA]</scope>
    <source>
        <strain evidence="2">DSM 217</strain>
    </source>
</reference>
<accession>A0A1H2VQ01</accession>
<keyword evidence="2" id="KW-1185">Reference proteome</keyword>
<proteinExistence type="predicted"/>
<dbReference type="AlphaFoldDB" id="A0A1H2VQ01"/>